<accession>A0A0C9WI76</accession>
<evidence type="ECO:0000313" key="1">
    <source>
        <dbReference type="EMBL" id="KIJ92459.1"/>
    </source>
</evidence>
<feature type="non-terminal residue" evidence="1">
    <location>
        <position position="1"/>
    </location>
</feature>
<evidence type="ECO:0000313" key="2">
    <source>
        <dbReference type="Proteomes" id="UP000054477"/>
    </source>
</evidence>
<name>A0A0C9WI76_9AGAR</name>
<reference evidence="1 2" key="1">
    <citation type="submission" date="2014-04" db="EMBL/GenBank/DDBJ databases">
        <authorList>
            <consortium name="DOE Joint Genome Institute"/>
            <person name="Kuo A."/>
            <person name="Kohler A."/>
            <person name="Nagy L.G."/>
            <person name="Floudas D."/>
            <person name="Copeland A."/>
            <person name="Barry K.W."/>
            <person name="Cichocki N."/>
            <person name="Veneault-Fourrey C."/>
            <person name="LaButti K."/>
            <person name="Lindquist E.A."/>
            <person name="Lipzen A."/>
            <person name="Lundell T."/>
            <person name="Morin E."/>
            <person name="Murat C."/>
            <person name="Sun H."/>
            <person name="Tunlid A."/>
            <person name="Henrissat B."/>
            <person name="Grigoriev I.V."/>
            <person name="Hibbett D.S."/>
            <person name="Martin F."/>
            <person name="Nordberg H.P."/>
            <person name="Cantor M.N."/>
            <person name="Hua S.X."/>
        </authorList>
    </citation>
    <scope>NUCLEOTIDE SEQUENCE [LARGE SCALE GENOMIC DNA]</scope>
    <source>
        <strain evidence="1 2">LaAM-08-1</strain>
    </source>
</reference>
<organism evidence="1 2">
    <name type="scientific">Laccaria amethystina LaAM-08-1</name>
    <dbReference type="NCBI Taxonomy" id="1095629"/>
    <lineage>
        <taxon>Eukaryota</taxon>
        <taxon>Fungi</taxon>
        <taxon>Dikarya</taxon>
        <taxon>Basidiomycota</taxon>
        <taxon>Agaricomycotina</taxon>
        <taxon>Agaricomycetes</taxon>
        <taxon>Agaricomycetidae</taxon>
        <taxon>Agaricales</taxon>
        <taxon>Agaricineae</taxon>
        <taxon>Hydnangiaceae</taxon>
        <taxon>Laccaria</taxon>
    </lineage>
</organism>
<keyword evidence="2" id="KW-1185">Reference proteome</keyword>
<reference evidence="2" key="2">
    <citation type="submission" date="2015-01" db="EMBL/GenBank/DDBJ databases">
        <title>Evolutionary Origins and Diversification of the Mycorrhizal Mutualists.</title>
        <authorList>
            <consortium name="DOE Joint Genome Institute"/>
            <consortium name="Mycorrhizal Genomics Consortium"/>
            <person name="Kohler A."/>
            <person name="Kuo A."/>
            <person name="Nagy L.G."/>
            <person name="Floudas D."/>
            <person name="Copeland A."/>
            <person name="Barry K.W."/>
            <person name="Cichocki N."/>
            <person name="Veneault-Fourrey C."/>
            <person name="LaButti K."/>
            <person name="Lindquist E.A."/>
            <person name="Lipzen A."/>
            <person name="Lundell T."/>
            <person name="Morin E."/>
            <person name="Murat C."/>
            <person name="Riley R."/>
            <person name="Ohm R."/>
            <person name="Sun H."/>
            <person name="Tunlid A."/>
            <person name="Henrissat B."/>
            <person name="Grigoriev I.V."/>
            <person name="Hibbett D.S."/>
            <person name="Martin F."/>
        </authorList>
    </citation>
    <scope>NUCLEOTIDE SEQUENCE [LARGE SCALE GENOMIC DNA]</scope>
    <source>
        <strain evidence="2">LaAM-08-1</strain>
    </source>
</reference>
<dbReference type="EMBL" id="KN838908">
    <property type="protein sequence ID" value="KIJ92459.1"/>
    <property type="molecule type" value="Genomic_DNA"/>
</dbReference>
<dbReference type="Proteomes" id="UP000054477">
    <property type="component" value="Unassembled WGS sequence"/>
</dbReference>
<protein>
    <submittedName>
        <fullName evidence="1">Uncharacterized protein</fullName>
    </submittedName>
</protein>
<proteinExistence type="predicted"/>
<dbReference type="AlphaFoldDB" id="A0A0C9WI76"/>
<sequence>SLLCHFKGKQRRKVCVPAFQRYCVFSVWWAGTLRAKRDERCVLLHSRDIPHFLVW</sequence>
<gene>
    <name evidence="1" type="ORF">K443DRAFT_113559</name>
</gene>
<dbReference type="HOGENOM" id="CLU_3055988_0_0_1"/>